<name>A0A2H3DHN8_ARMGA</name>
<organism evidence="1 2">
    <name type="scientific">Armillaria gallica</name>
    <name type="common">Bulbous honey fungus</name>
    <name type="synonym">Armillaria bulbosa</name>
    <dbReference type="NCBI Taxonomy" id="47427"/>
    <lineage>
        <taxon>Eukaryota</taxon>
        <taxon>Fungi</taxon>
        <taxon>Dikarya</taxon>
        <taxon>Basidiomycota</taxon>
        <taxon>Agaricomycotina</taxon>
        <taxon>Agaricomycetes</taxon>
        <taxon>Agaricomycetidae</taxon>
        <taxon>Agaricales</taxon>
        <taxon>Marasmiineae</taxon>
        <taxon>Physalacriaceae</taxon>
        <taxon>Armillaria</taxon>
    </lineage>
</organism>
<dbReference type="STRING" id="47427.A0A2H3DHN8"/>
<dbReference type="InParanoid" id="A0A2H3DHN8"/>
<dbReference type="OrthoDB" id="5985073at2759"/>
<evidence type="ECO:0000313" key="2">
    <source>
        <dbReference type="Proteomes" id="UP000217790"/>
    </source>
</evidence>
<proteinExistence type="predicted"/>
<reference evidence="2" key="1">
    <citation type="journal article" date="2017" name="Nat. Ecol. Evol.">
        <title>Genome expansion and lineage-specific genetic innovations in the forest pathogenic fungi Armillaria.</title>
        <authorList>
            <person name="Sipos G."/>
            <person name="Prasanna A.N."/>
            <person name="Walter M.C."/>
            <person name="O'Connor E."/>
            <person name="Balint B."/>
            <person name="Krizsan K."/>
            <person name="Kiss B."/>
            <person name="Hess J."/>
            <person name="Varga T."/>
            <person name="Slot J."/>
            <person name="Riley R."/>
            <person name="Boka B."/>
            <person name="Rigling D."/>
            <person name="Barry K."/>
            <person name="Lee J."/>
            <person name="Mihaltcheva S."/>
            <person name="LaButti K."/>
            <person name="Lipzen A."/>
            <person name="Waldron R."/>
            <person name="Moloney N.M."/>
            <person name="Sperisen C."/>
            <person name="Kredics L."/>
            <person name="Vagvoelgyi C."/>
            <person name="Patrignani A."/>
            <person name="Fitzpatrick D."/>
            <person name="Nagy I."/>
            <person name="Doyle S."/>
            <person name="Anderson J.B."/>
            <person name="Grigoriev I.V."/>
            <person name="Gueldener U."/>
            <person name="Muensterkoetter M."/>
            <person name="Nagy L.G."/>
        </authorList>
    </citation>
    <scope>NUCLEOTIDE SEQUENCE [LARGE SCALE GENOMIC DNA]</scope>
    <source>
        <strain evidence="2">Ar21-2</strain>
    </source>
</reference>
<evidence type="ECO:0000313" key="1">
    <source>
        <dbReference type="EMBL" id="PBK90378.1"/>
    </source>
</evidence>
<dbReference type="Proteomes" id="UP000217790">
    <property type="component" value="Unassembled WGS sequence"/>
</dbReference>
<dbReference type="EMBL" id="KZ293665">
    <property type="protein sequence ID" value="PBK90378.1"/>
    <property type="molecule type" value="Genomic_DNA"/>
</dbReference>
<gene>
    <name evidence="1" type="ORF">ARMGADRAFT_296858</name>
</gene>
<dbReference type="AlphaFoldDB" id="A0A2H3DHN8"/>
<accession>A0A2H3DHN8</accession>
<keyword evidence="2" id="KW-1185">Reference proteome</keyword>
<dbReference type="PANTHER" id="PTHR35560">
    <property type="entry name" value="BLL0132 PROTEIN"/>
    <property type="match status" value="1"/>
</dbReference>
<protein>
    <submittedName>
        <fullName evidence="1">Uncharacterized protein</fullName>
    </submittedName>
</protein>
<dbReference type="PANTHER" id="PTHR35560:SF3">
    <property type="entry name" value="PEPTIDASE S9 PROLYL OLIGOPEPTIDASE CATALYTIC DOMAIN-CONTAINING PROTEIN"/>
    <property type="match status" value="1"/>
</dbReference>
<sequence length="139" mass="15322">MDPVRMAGSRSQTSLMLLYPLNGLSITTKEEPVYQTASLDATKNLRTVIILKGKGLLSDWNAVSNALYKATYNVHTIKRGEISIMCPVFFTEADLSAHNGQLIWGKTTWISGQRNIGPDKVTGVSSFDVLDALVAYYLH</sequence>